<dbReference type="Proteomes" id="UP001065174">
    <property type="component" value="Chromosome"/>
</dbReference>
<feature type="chain" id="PRO_5045700841" description="Outer membrane protein beta-barrel domain-containing protein" evidence="1">
    <location>
        <begin position="20"/>
        <end position="260"/>
    </location>
</feature>
<evidence type="ECO:0008006" key="4">
    <source>
        <dbReference type="Google" id="ProtNLM"/>
    </source>
</evidence>
<dbReference type="EMBL" id="CP106679">
    <property type="protein sequence ID" value="UXP33007.1"/>
    <property type="molecule type" value="Genomic_DNA"/>
</dbReference>
<name>A0ABY6CR71_9BACT</name>
<reference evidence="2" key="1">
    <citation type="submission" date="2022-09" db="EMBL/GenBank/DDBJ databases">
        <title>Comparative genomics and taxonomic characterization of three novel marine species of genus Reichenbachiella exhibiting antioxidant and polysaccharide degradation activities.</title>
        <authorList>
            <person name="Muhammad N."/>
            <person name="Lee Y.-J."/>
            <person name="Ko J."/>
            <person name="Kim S.-G."/>
        </authorList>
    </citation>
    <scope>NUCLEOTIDE SEQUENCE</scope>
    <source>
        <strain evidence="2">BKB1-1</strain>
    </source>
</reference>
<dbReference type="RefSeq" id="WP_262310438.1">
    <property type="nucleotide sequence ID" value="NZ_CP106679.1"/>
</dbReference>
<dbReference type="Gene3D" id="2.40.160.20">
    <property type="match status" value="1"/>
</dbReference>
<gene>
    <name evidence="2" type="ORF">N6H18_03430</name>
</gene>
<proteinExistence type="predicted"/>
<keyword evidence="1" id="KW-0732">Signal</keyword>
<accession>A0ABY6CR71</accession>
<keyword evidence="3" id="KW-1185">Reference proteome</keyword>
<evidence type="ECO:0000256" key="1">
    <source>
        <dbReference type="SAM" id="SignalP"/>
    </source>
</evidence>
<evidence type="ECO:0000313" key="2">
    <source>
        <dbReference type="EMBL" id="UXP33007.1"/>
    </source>
</evidence>
<organism evidence="2 3">
    <name type="scientific">Reichenbachiella agarivorans</name>
    <dbReference type="NCBI Taxonomy" id="2979464"/>
    <lineage>
        <taxon>Bacteria</taxon>
        <taxon>Pseudomonadati</taxon>
        <taxon>Bacteroidota</taxon>
        <taxon>Cytophagia</taxon>
        <taxon>Cytophagales</taxon>
        <taxon>Reichenbachiellaceae</taxon>
        <taxon>Reichenbachiella</taxon>
    </lineage>
</organism>
<protein>
    <recommendedName>
        <fullName evidence="4">Outer membrane protein beta-barrel domain-containing protein</fullName>
    </recommendedName>
</protein>
<evidence type="ECO:0000313" key="3">
    <source>
        <dbReference type="Proteomes" id="UP001065174"/>
    </source>
</evidence>
<sequence>MKLRILIIALVVFAANQMAVGQLLERENVTKTVYNGSRPEEGNFGLTIAAGYAEIKEMIDEDVSFRGFPVLNFNYYFSDNLELVLGAQMYKLSEKFSGSLLDDIGEEADINKESRMRFIPGVNYHFAQSNFLDTYVGLGVILGTEKDEVVTSQRTNLTGDYASDHYTKSSFVSGFNLNIGVRTFVADLPVAIGIEYGLTGVNHSNLQYETVSEASVGGVKTKQTYYTKEVDSALKYKSLEYKKFELGSNVRAVLTYYFRK</sequence>
<feature type="signal peptide" evidence="1">
    <location>
        <begin position="1"/>
        <end position="19"/>
    </location>
</feature>